<keyword evidence="7" id="KW-0411">Iron-sulfur</keyword>
<dbReference type="RefSeq" id="WP_091904434.1">
    <property type="nucleotide sequence ID" value="NZ_FNLO01000001.1"/>
</dbReference>
<keyword evidence="6" id="KW-0408">Iron</keyword>
<dbReference type="AlphaFoldDB" id="A0A1H2PKQ0"/>
<comment type="cofactor">
    <cofactor evidence="8">
        <name>[2Fe-2S] cluster</name>
        <dbReference type="ChEBI" id="CHEBI:190135"/>
    </cofactor>
</comment>
<keyword evidence="2" id="KW-0813">Transport</keyword>
<evidence type="ECO:0000256" key="7">
    <source>
        <dbReference type="ARBA" id="ARBA00023014"/>
    </source>
</evidence>
<dbReference type="STRING" id="1770053.SAMN05216551_101121"/>
<comment type="similarity">
    <text evidence="1">Belongs to the 2Fe2S plant-type ferredoxin family.</text>
</comment>
<keyword evidence="11" id="KW-1185">Reference proteome</keyword>
<name>A0A1H2PKQ0_9BURK</name>
<evidence type="ECO:0000256" key="4">
    <source>
        <dbReference type="ARBA" id="ARBA00022723"/>
    </source>
</evidence>
<dbReference type="Proteomes" id="UP000243719">
    <property type="component" value="Unassembled WGS sequence"/>
</dbReference>
<dbReference type="PANTHER" id="PTHR43112">
    <property type="entry name" value="FERREDOXIN"/>
    <property type="match status" value="1"/>
</dbReference>
<feature type="domain" description="2Fe-2S ferredoxin-type" evidence="9">
    <location>
        <begin position="6"/>
        <end position="95"/>
    </location>
</feature>
<dbReference type="Gene3D" id="3.10.20.30">
    <property type="match status" value="1"/>
</dbReference>
<evidence type="ECO:0000256" key="3">
    <source>
        <dbReference type="ARBA" id="ARBA00022714"/>
    </source>
</evidence>
<dbReference type="Pfam" id="PF00111">
    <property type="entry name" value="Fer2"/>
    <property type="match status" value="1"/>
</dbReference>
<evidence type="ECO:0000256" key="6">
    <source>
        <dbReference type="ARBA" id="ARBA00023004"/>
    </source>
</evidence>
<evidence type="ECO:0000313" key="11">
    <source>
        <dbReference type="Proteomes" id="UP000243719"/>
    </source>
</evidence>
<dbReference type="InterPro" id="IPR001041">
    <property type="entry name" value="2Fe-2S_ferredoxin-type"/>
</dbReference>
<dbReference type="PROSITE" id="PS51085">
    <property type="entry name" value="2FE2S_FER_2"/>
    <property type="match status" value="1"/>
</dbReference>
<evidence type="ECO:0000259" key="9">
    <source>
        <dbReference type="PROSITE" id="PS51085"/>
    </source>
</evidence>
<dbReference type="EMBL" id="FNLO01000001">
    <property type="protein sequence ID" value="SDV46149.1"/>
    <property type="molecule type" value="Genomic_DNA"/>
</dbReference>
<dbReference type="GO" id="GO:0046872">
    <property type="term" value="F:metal ion binding"/>
    <property type="evidence" value="ECO:0007669"/>
    <property type="project" value="UniProtKB-KW"/>
</dbReference>
<evidence type="ECO:0000313" key="10">
    <source>
        <dbReference type="EMBL" id="SDV46149.1"/>
    </source>
</evidence>
<protein>
    <submittedName>
        <fullName evidence="10">2Fe-2S iron-sulfur cluster binding domain-containing protein</fullName>
    </submittedName>
</protein>
<evidence type="ECO:0000256" key="5">
    <source>
        <dbReference type="ARBA" id="ARBA00022982"/>
    </source>
</evidence>
<dbReference type="OrthoDB" id="9806195at2"/>
<dbReference type="GO" id="GO:0051537">
    <property type="term" value="F:2 iron, 2 sulfur cluster binding"/>
    <property type="evidence" value="ECO:0007669"/>
    <property type="project" value="UniProtKB-KW"/>
</dbReference>
<evidence type="ECO:0000256" key="8">
    <source>
        <dbReference type="ARBA" id="ARBA00034078"/>
    </source>
</evidence>
<gene>
    <name evidence="10" type="ORF">SAMN05216551_101121</name>
</gene>
<evidence type="ECO:0000256" key="2">
    <source>
        <dbReference type="ARBA" id="ARBA00022448"/>
    </source>
</evidence>
<proteinExistence type="inferred from homology"/>
<keyword evidence="5" id="KW-0249">Electron transport</keyword>
<accession>A0A1H2PKQ0</accession>
<evidence type="ECO:0000256" key="1">
    <source>
        <dbReference type="ARBA" id="ARBA00007874"/>
    </source>
</evidence>
<dbReference type="InterPro" id="IPR036010">
    <property type="entry name" value="2Fe-2S_ferredoxin-like_sf"/>
</dbReference>
<reference evidence="11" key="1">
    <citation type="submission" date="2016-09" db="EMBL/GenBank/DDBJ databases">
        <authorList>
            <person name="Varghese N."/>
            <person name="Submissions S."/>
        </authorList>
    </citation>
    <scope>NUCLEOTIDE SEQUENCE [LARGE SCALE GENOMIC DNA]</scope>
    <source>
        <strain evidence="11">JS23</strain>
    </source>
</reference>
<keyword evidence="4" id="KW-0479">Metal-binding</keyword>
<dbReference type="CDD" id="cd00207">
    <property type="entry name" value="fer2"/>
    <property type="match status" value="1"/>
</dbReference>
<keyword evidence="3" id="KW-0001">2Fe-2S</keyword>
<dbReference type="InterPro" id="IPR012675">
    <property type="entry name" value="Beta-grasp_dom_sf"/>
</dbReference>
<dbReference type="PANTHER" id="PTHR43112:SF3">
    <property type="entry name" value="FERREDOXIN-2, CHLOROPLASTIC"/>
    <property type="match status" value="1"/>
</dbReference>
<sequence>MPASAPQLTILPIARVVEAPEALTLLQAALAAGVVLPSSCRNGTCRACLCRLVNGDVRYRIEWPGVTAEERREGWLLPCVAVAVADVTIEQPEAIDACDLPVRLARPRF</sequence>
<organism evidence="10 11">
    <name type="scientific">Chitinasiproducens palmae</name>
    <dbReference type="NCBI Taxonomy" id="1770053"/>
    <lineage>
        <taxon>Bacteria</taxon>
        <taxon>Pseudomonadati</taxon>
        <taxon>Pseudomonadota</taxon>
        <taxon>Betaproteobacteria</taxon>
        <taxon>Burkholderiales</taxon>
        <taxon>Burkholderiaceae</taxon>
        <taxon>Chitinasiproducens</taxon>
    </lineage>
</organism>
<dbReference type="SUPFAM" id="SSF54292">
    <property type="entry name" value="2Fe-2S ferredoxin-like"/>
    <property type="match status" value="1"/>
</dbReference>